<keyword evidence="1" id="KW-1133">Transmembrane helix</keyword>
<name>A0A915CZ42_9BILA</name>
<dbReference type="WBParaSite" id="jg13810">
    <property type="protein sequence ID" value="jg13810"/>
    <property type="gene ID" value="jg13810"/>
</dbReference>
<keyword evidence="1" id="KW-0812">Transmembrane</keyword>
<feature type="transmembrane region" description="Helical" evidence="1">
    <location>
        <begin position="67"/>
        <end position="87"/>
    </location>
</feature>
<protein>
    <submittedName>
        <fullName evidence="3">Uncharacterized protein</fullName>
    </submittedName>
</protein>
<dbReference type="Proteomes" id="UP000887574">
    <property type="component" value="Unplaced"/>
</dbReference>
<evidence type="ECO:0000313" key="3">
    <source>
        <dbReference type="WBParaSite" id="jg13810"/>
    </source>
</evidence>
<accession>A0A915CZ42</accession>
<reference evidence="3" key="1">
    <citation type="submission" date="2022-11" db="UniProtKB">
        <authorList>
            <consortium name="WormBaseParasite"/>
        </authorList>
    </citation>
    <scope>IDENTIFICATION</scope>
</reference>
<organism evidence="2 3">
    <name type="scientific">Ditylenchus dipsaci</name>
    <dbReference type="NCBI Taxonomy" id="166011"/>
    <lineage>
        <taxon>Eukaryota</taxon>
        <taxon>Metazoa</taxon>
        <taxon>Ecdysozoa</taxon>
        <taxon>Nematoda</taxon>
        <taxon>Chromadorea</taxon>
        <taxon>Rhabditida</taxon>
        <taxon>Tylenchina</taxon>
        <taxon>Tylenchomorpha</taxon>
        <taxon>Sphaerularioidea</taxon>
        <taxon>Anguinidae</taxon>
        <taxon>Anguininae</taxon>
        <taxon>Ditylenchus</taxon>
    </lineage>
</organism>
<dbReference type="AlphaFoldDB" id="A0A915CZ42"/>
<evidence type="ECO:0000313" key="2">
    <source>
        <dbReference type="Proteomes" id="UP000887574"/>
    </source>
</evidence>
<keyword evidence="1" id="KW-0472">Membrane</keyword>
<proteinExistence type="predicted"/>
<evidence type="ECO:0000256" key="1">
    <source>
        <dbReference type="SAM" id="Phobius"/>
    </source>
</evidence>
<keyword evidence="2" id="KW-1185">Reference proteome</keyword>
<sequence length="145" mass="15688">MMLKILFVPTGDNYRCGTHLDEPSPCGPNEYCVRPDGFALDFCVAIGLHSNSMGHYRLLGHYSALDLGSVAAAVLLAFLARMLVVFFGRFCGGRPHRFPVSQRGPIGLVRRSIRHLTGRLHRPAEAGGATVDVAVFGGVPLERAV</sequence>